<evidence type="ECO:0000256" key="2">
    <source>
        <dbReference type="SAM" id="Phobius"/>
    </source>
</evidence>
<feature type="transmembrane region" description="Helical" evidence="2">
    <location>
        <begin position="261"/>
        <end position="280"/>
    </location>
</feature>
<feature type="region of interest" description="Disordered" evidence="1">
    <location>
        <begin position="1"/>
        <end position="35"/>
    </location>
</feature>
<dbReference type="Proteomes" id="UP001465755">
    <property type="component" value="Unassembled WGS sequence"/>
</dbReference>
<sequence length="490" mass="51561">MSEQTTQEVDTSKLPGRDEEEATLLSGPTSEKEAVSHSPKPLWIWPVLGLSVLMISSAGPTFASLREVPPVTLPAWRTQVTTILLLVPGLVQFFCLNKGDRQKVVRSLGWIMAAGCCLAMDFSLWVWGLKITSLPHSLFIGCLAPPVIALGSLLLRHPISAGELAGAGVALIGAAVMAFGGQNDGGATLLGDIISFVALFAYISYFIIGRLARGSVPLAVYMLIMTGSCSLCLTVGAIVIEGAEFGRSDLHGVFGWVNHKFLWNVAWLGIGPGIVGHSSLNALLRWIPPLQITLPQTAVPILGSIIGFVMGIAPLPSGAATYLGSVLMVVATIYVLLESHKREARSPEAQPQPPISAAKVPICSTPSLAALVSRGDQGTSATADKGHLQRSEGFWEDDQDPAPPLSKAAMVALYVDTAQPAAKASNVGAVGEPHAAAAEAERPGAARGSMIRRWLNILPWRRPAEVNHAQVEPDEEAANLLPAGTVASSA</sequence>
<name>A0AAW1PQS8_9CHLO</name>
<feature type="transmembrane region" description="Helical" evidence="2">
    <location>
        <begin position="134"/>
        <end position="155"/>
    </location>
</feature>
<evidence type="ECO:0000313" key="3">
    <source>
        <dbReference type="EMBL" id="KAK9812004.1"/>
    </source>
</evidence>
<gene>
    <name evidence="3" type="ORF">WJX73_007954</name>
</gene>
<dbReference type="EMBL" id="JALJOQ010000010">
    <property type="protein sequence ID" value="KAK9812004.1"/>
    <property type="molecule type" value="Genomic_DNA"/>
</dbReference>
<keyword evidence="2" id="KW-0812">Transmembrane</keyword>
<dbReference type="InterPro" id="IPR037185">
    <property type="entry name" value="EmrE-like"/>
</dbReference>
<feature type="transmembrane region" description="Helical" evidence="2">
    <location>
        <begin position="292"/>
        <end position="313"/>
    </location>
</feature>
<feature type="transmembrane region" description="Helical" evidence="2">
    <location>
        <begin position="319"/>
        <end position="337"/>
    </location>
</feature>
<dbReference type="AlphaFoldDB" id="A0AAW1PQS8"/>
<evidence type="ECO:0000313" key="4">
    <source>
        <dbReference type="Proteomes" id="UP001465755"/>
    </source>
</evidence>
<protein>
    <recommendedName>
        <fullName evidence="5">EamA domain-containing protein</fullName>
    </recommendedName>
</protein>
<feature type="transmembrane region" description="Helical" evidence="2">
    <location>
        <begin position="108"/>
        <end position="128"/>
    </location>
</feature>
<proteinExistence type="predicted"/>
<dbReference type="GO" id="GO:0016020">
    <property type="term" value="C:membrane"/>
    <property type="evidence" value="ECO:0007669"/>
    <property type="project" value="TreeGrafter"/>
</dbReference>
<feature type="transmembrane region" description="Helical" evidence="2">
    <location>
        <begin position="220"/>
        <end position="241"/>
    </location>
</feature>
<feature type="transmembrane region" description="Helical" evidence="2">
    <location>
        <begin position="162"/>
        <end position="181"/>
    </location>
</feature>
<keyword evidence="4" id="KW-1185">Reference proteome</keyword>
<dbReference type="PANTHER" id="PTHR22911:SF76">
    <property type="entry name" value="EAMA DOMAIN-CONTAINING PROTEIN"/>
    <property type="match status" value="1"/>
</dbReference>
<keyword evidence="2" id="KW-0472">Membrane</keyword>
<feature type="transmembrane region" description="Helical" evidence="2">
    <location>
        <begin position="75"/>
        <end position="96"/>
    </location>
</feature>
<dbReference type="PANTHER" id="PTHR22911">
    <property type="entry name" value="ACYL-MALONYL CONDENSING ENZYME-RELATED"/>
    <property type="match status" value="1"/>
</dbReference>
<feature type="transmembrane region" description="Helical" evidence="2">
    <location>
        <begin position="187"/>
        <end position="208"/>
    </location>
</feature>
<feature type="transmembrane region" description="Helical" evidence="2">
    <location>
        <begin position="42"/>
        <end position="63"/>
    </location>
</feature>
<comment type="caution">
    <text evidence="3">The sequence shown here is derived from an EMBL/GenBank/DDBJ whole genome shotgun (WGS) entry which is preliminary data.</text>
</comment>
<keyword evidence="2" id="KW-1133">Transmembrane helix</keyword>
<evidence type="ECO:0000256" key="1">
    <source>
        <dbReference type="SAM" id="MobiDB-lite"/>
    </source>
</evidence>
<reference evidence="3 4" key="1">
    <citation type="journal article" date="2024" name="Nat. Commun.">
        <title>Phylogenomics reveals the evolutionary origins of lichenization in chlorophyte algae.</title>
        <authorList>
            <person name="Puginier C."/>
            <person name="Libourel C."/>
            <person name="Otte J."/>
            <person name="Skaloud P."/>
            <person name="Haon M."/>
            <person name="Grisel S."/>
            <person name="Petersen M."/>
            <person name="Berrin J.G."/>
            <person name="Delaux P.M."/>
            <person name="Dal Grande F."/>
            <person name="Keller J."/>
        </authorList>
    </citation>
    <scope>NUCLEOTIDE SEQUENCE [LARGE SCALE GENOMIC DNA]</scope>
    <source>
        <strain evidence="3 4">SAG 2036</strain>
    </source>
</reference>
<accession>A0AAW1PQS8</accession>
<organism evidence="3 4">
    <name type="scientific">Symbiochloris irregularis</name>
    <dbReference type="NCBI Taxonomy" id="706552"/>
    <lineage>
        <taxon>Eukaryota</taxon>
        <taxon>Viridiplantae</taxon>
        <taxon>Chlorophyta</taxon>
        <taxon>core chlorophytes</taxon>
        <taxon>Trebouxiophyceae</taxon>
        <taxon>Trebouxiales</taxon>
        <taxon>Trebouxiaceae</taxon>
        <taxon>Symbiochloris</taxon>
    </lineage>
</organism>
<evidence type="ECO:0008006" key="5">
    <source>
        <dbReference type="Google" id="ProtNLM"/>
    </source>
</evidence>
<dbReference type="SUPFAM" id="SSF103481">
    <property type="entry name" value="Multidrug resistance efflux transporter EmrE"/>
    <property type="match status" value="1"/>
</dbReference>